<gene>
    <name evidence="2" type="ORF">NHP190003_04380</name>
</gene>
<evidence type="ECO:0000313" key="3">
    <source>
        <dbReference type="Proteomes" id="UP000826775"/>
    </source>
</evidence>
<sequence>MDNEYAKLKGWAYPHNPTYDPREQREVFKKFFGLEDGNDKFTPNMPKEVLEAIETAKGEPFKTNCDAFWGGITEGYVPYLKQTFEHPDAIYQDELFIHLVKNIDGKIFRYRTENSINSHYFERLYPYQLEKLQKEATRLGNGVKAKTKRQFVQEERARDEGHLKAQQEEAKRNKPPLKSPKTTNSPKA</sequence>
<accession>A0ABN6I0M9</accession>
<keyword evidence="3" id="KW-1185">Reference proteome</keyword>
<protein>
    <submittedName>
        <fullName evidence="2">Uncharacterized protein</fullName>
    </submittedName>
</protein>
<feature type="region of interest" description="Disordered" evidence="1">
    <location>
        <begin position="143"/>
        <end position="188"/>
    </location>
</feature>
<evidence type="ECO:0000313" key="2">
    <source>
        <dbReference type="EMBL" id="BCZ17156.1"/>
    </source>
</evidence>
<evidence type="ECO:0000256" key="1">
    <source>
        <dbReference type="SAM" id="MobiDB-lite"/>
    </source>
</evidence>
<dbReference type="Proteomes" id="UP000826775">
    <property type="component" value="Chromosome"/>
</dbReference>
<dbReference type="EMBL" id="AP024814">
    <property type="protein sequence ID" value="BCZ17156.1"/>
    <property type="molecule type" value="Genomic_DNA"/>
</dbReference>
<feature type="compositionally biased region" description="Basic and acidic residues" evidence="1">
    <location>
        <begin position="151"/>
        <end position="172"/>
    </location>
</feature>
<name>A0ABN6I0M9_9HELI</name>
<organism evidence="2 3">
    <name type="scientific">Helicobacter gastrocanis</name>
    <dbReference type="NCBI Taxonomy" id="2849641"/>
    <lineage>
        <taxon>Bacteria</taxon>
        <taxon>Pseudomonadati</taxon>
        <taxon>Campylobacterota</taxon>
        <taxon>Epsilonproteobacteria</taxon>
        <taxon>Campylobacterales</taxon>
        <taxon>Helicobacteraceae</taxon>
        <taxon>Helicobacter</taxon>
    </lineage>
</organism>
<proteinExistence type="predicted"/>
<dbReference type="RefSeq" id="WP_221280230.1">
    <property type="nucleotide sequence ID" value="NZ_AP024814.1"/>
</dbReference>
<reference evidence="2 3" key="1">
    <citation type="submission" date="2021-07" db="EMBL/GenBank/DDBJ databases">
        <title>Novel Helicobacter sp. Isolated from a dog.</title>
        <authorList>
            <person name="Rimbara E."/>
            <person name="Suzuki M."/>
        </authorList>
    </citation>
    <scope>NUCLEOTIDE SEQUENCE [LARGE SCALE GENOMIC DNA]</scope>
    <source>
        <strain evidence="3">NHP19-003</strain>
    </source>
</reference>